<evidence type="ECO:0000256" key="3">
    <source>
        <dbReference type="ARBA" id="ARBA00022833"/>
    </source>
</evidence>
<evidence type="ECO:0000259" key="4">
    <source>
        <dbReference type="PROSITE" id="PS50188"/>
    </source>
</evidence>
<dbReference type="PRINTS" id="PR01407">
    <property type="entry name" value="BUTYPHLNCDUF"/>
</dbReference>
<dbReference type="Ensembl" id="ENSLACT00000005162.1">
    <property type="protein sequence ID" value="ENSLACP00000005116.1"/>
    <property type="gene ID" value="ENSLACG00000004549.1"/>
</dbReference>
<dbReference type="InterPro" id="IPR013320">
    <property type="entry name" value="ConA-like_dom_sf"/>
</dbReference>
<dbReference type="Pfam" id="PF13445">
    <property type="entry name" value="zf-RING_UBOX"/>
    <property type="match status" value="1"/>
</dbReference>
<keyword evidence="3" id="KW-0862">Zinc</keyword>
<dbReference type="InterPro" id="IPR001870">
    <property type="entry name" value="B30.2/SPRY"/>
</dbReference>
<proteinExistence type="predicted"/>
<dbReference type="Bgee" id="ENSLACG00000004549">
    <property type="expression patterns" value="Expressed in post-anal tail muscle and 6 other cell types or tissues"/>
</dbReference>
<dbReference type="SUPFAM" id="SSF49899">
    <property type="entry name" value="Concanavalin A-like lectins/glucanases"/>
    <property type="match status" value="1"/>
</dbReference>
<keyword evidence="6" id="KW-1185">Reference proteome</keyword>
<evidence type="ECO:0000313" key="6">
    <source>
        <dbReference type="Proteomes" id="UP000008672"/>
    </source>
</evidence>
<dbReference type="EMBL" id="AFYH01152622">
    <property type="status" value="NOT_ANNOTATED_CDS"/>
    <property type="molecule type" value="Genomic_DNA"/>
</dbReference>
<dbReference type="InterPro" id="IPR058030">
    <property type="entry name" value="TRIM8/14/16/25/29/45/65_CC"/>
</dbReference>
<dbReference type="InterPro" id="IPR027370">
    <property type="entry name" value="Znf-RING_euk"/>
</dbReference>
<dbReference type="GO" id="GO:0008270">
    <property type="term" value="F:zinc ion binding"/>
    <property type="evidence" value="ECO:0007669"/>
    <property type="project" value="UniProtKB-KW"/>
</dbReference>
<dbReference type="EMBL" id="AFYH01152621">
    <property type="status" value="NOT_ANNOTATED_CDS"/>
    <property type="molecule type" value="Genomic_DNA"/>
</dbReference>
<name>H3A645_LATCH</name>
<dbReference type="OMA" id="RATHNPI"/>
<accession>H3A645</accession>
<evidence type="ECO:0000256" key="2">
    <source>
        <dbReference type="ARBA" id="ARBA00022771"/>
    </source>
</evidence>
<dbReference type="PROSITE" id="PS50188">
    <property type="entry name" value="B302_SPRY"/>
    <property type="match status" value="1"/>
</dbReference>
<dbReference type="Proteomes" id="UP000008672">
    <property type="component" value="Unassembled WGS sequence"/>
</dbReference>
<reference evidence="5" key="3">
    <citation type="submission" date="2025-09" db="UniProtKB">
        <authorList>
            <consortium name="Ensembl"/>
        </authorList>
    </citation>
    <scope>IDENTIFICATION</scope>
</reference>
<dbReference type="InterPro" id="IPR050143">
    <property type="entry name" value="TRIM/RBCC"/>
</dbReference>
<dbReference type="Pfam" id="PF25600">
    <property type="entry name" value="TRIM_CC"/>
    <property type="match status" value="1"/>
</dbReference>
<evidence type="ECO:0000256" key="1">
    <source>
        <dbReference type="ARBA" id="ARBA00022723"/>
    </source>
</evidence>
<keyword evidence="1" id="KW-0479">Metal-binding</keyword>
<reference evidence="5" key="2">
    <citation type="submission" date="2025-08" db="UniProtKB">
        <authorList>
            <consortium name="Ensembl"/>
        </authorList>
    </citation>
    <scope>IDENTIFICATION</scope>
</reference>
<keyword evidence="2" id="KW-0863">Zinc-finger</keyword>
<dbReference type="GeneTree" id="ENSGT00940000158668"/>
<sequence length="406" mass="46875">LSKELFCPVCLDVFVDPVETDCGHYFCSVERCKSPIPFETAQRCSCTQAFAKGPKLHYRQYIDLGGLLLTLHGIEKITDGRAKQVQDKQRNKTFHFKSNTRDAERKIKEFYRKLRTILEEEEVSLLEKLRKEEADGTKKLKKKLQNLPEEIYSMERRIIEIEKDLAQQDHFTFLQVILALLSVKLEPFKEEILSVELETHKYLGPQLFYTWKKKISLSLKQKSPRLPAALTFDRETAAPNVQVTGDNRRAVKRHFSGKVPDSPQRFGQDAVLAAEGFTAGAHYWEAEVEVLHDMQQIKDTLLGVACTSVQRKGDSPCNPENGFWVCPVGKLVELWQRRRTAEVSEKRKFTVGVYLNYEEGTVSFYDADAMSHVHTISGEFTEKVYPYFKLVHAMRFHCFNFYVSVT</sequence>
<dbReference type="InterPro" id="IPR003879">
    <property type="entry name" value="Butyrophylin_SPRY"/>
</dbReference>
<protein>
    <recommendedName>
        <fullName evidence="4">B30.2/SPRY domain-containing protein</fullName>
    </recommendedName>
</protein>
<dbReference type="Gene3D" id="2.60.120.920">
    <property type="match status" value="1"/>
</dbReference>
<dbReference type="SMART" id="SM00449">
    <property type="entry name" value="SPRY"/>
    <property type="match status" value="1"/>
</dbReference>
<dbReference type="Pfam" id="PF00622">
    <property type="entry name" value="SPRY"/>
    <property type="match status" value="1"/>
</dbReference>
<dbReference type="InParanoid" id="H3A645"/>
<dbReference type="InterPro" id="IPR003877">
    <property type="entry name" value="SPRY_dom"/>
</dbReference>
<dbReference type="Pfam" id="PF13765">
    <property type="entry name" value="PRY"/>
    <property type="match status" value="1"/>
</dbReference>
<dbReference type="SMART" id="SM00589">
    <property type="entry name" value="PRY"/>
    <property type="match status" value="1"/>
</dbReference>
<dbReference type="InterPro" id="IPR043136">
    <property type="entry name" value="B30.2/SPRY_sf"/>
</dbReference>
<dbReference type="InterPro" id="IPR013083">
    <property type="entry name" value="Znf_RING/FYVE/PHD"/>
</dbReference>
<dbReference type="Gene3D" id="3.30.40.10">
    <property type="entry name" value="Zinc/RING finger domain, C3HC4 (zinc finger)"/>
    <property type="match status" value="1"/>
</dbReference>
<reference evidence="6" key="1">
    <citation type="submission" date="2011-08" db="EMBL/GenBank/DDBJ databases">
        <title>The draft genome of Latimeria chalumnae.</title>
        <authorList>
            <person name="Di Palma F."/>
            <person name="Alfoldi J."/>
            <person name="Johnson J."/>
            <person name="Berlin A."/>
            <person name="Gnerre S."/>
            <person name="Jaffe D."/>
            <person name="MacCallum I."/>
            <person name="Young S."/>
            <person name="Walker B.J."/>
            <person name="Lander E."/>
            <person name="Lindblad-Toh K."/>
        </authorList>
    </citation>
    <scope>NUCLEOTIDE SEQUENCE [LARGE SCALE GENOMIC DNA]</scope>
    <source>
        <strain evidence="6">Wild caught</strain>
    </source>
</reference>
<evidence type="ECO:0000313" key="5">
    <source>
        <dbReference type="Ensembl" id="ENSLACP00000005116.1"/>
    </source>
</evidence>
<organism evidence="5 6">
    <name type="scientific">Latimeria chalumnae</name>
    <name type="common">Coelacanth</name>
    <dbReference type="NCBI Taxonomy" id="7897"/>
    <lineage>
        <taxon>Eukaryota</taxon>
        <taxon>Metazoa</taxon>
        <taxon>Chordata</taxon>
        <taxon>Craniata</taxon>
        <taxon>Vertebrata</taxon>
        <taxon>Euteleostomi</taxon>
        <taxon>Coelacanthiformes</taxon>
        <taxon>Coelacanthidae</taxon>
        <taxon>Latimeria</taxon>
    </lineage>
</organism>
<dbReference type="PANTHER" id="PTHR24103">
    <property type="entry name" value="E3 UBIQUITIN-PROTEIN LIGASE TRIM"/>
    <property type="match status" value="1"/>
</dbReference>
<dbReference type="eggNOG" id="KOG2177">
    <property type="taxonomic scope" value="Eukaryota"/>
</dbReference>
<dbReference type="AlphaFoldDB" id="H3A645"/>
<dbReference type="HOGENOM" id="CLU_013137_0_3_1"/>
<dbReference type="InterPro" id="IPR006574">
    <property type="entry name" value="PRY"/>
</dbReference>
<feature type="domain" description="B30.2/SPRY" evidence="4">
    <location>
        <begin position="210"/>
        <end position="406"/>
    </location>
</feature>
<dbReference type="SUPFAM" id="SSF57850">
    <property type="entry name" value="RING/U-box"/>
    <property type="match status" value="1"/>
</dbReference>